<keyword evidence="4 9" id="KW-0805">Transcription regulation</keyword>
<dbReference type="GO" id="GO:0003712">
    <property type="term" value="F:transcription coregulator activity"/>
    <property type="evidence" value="ECO:0007669"/>
    <property type="project" value="InterPro"/>
</dbReference>
<dbReference type="PANTHER" id="PTHR12881:SF10">
    <property type="entry name" value="MEDIATOR OF RNA POLYMERASE II TRANSCRIPTION SUBUNIT 1"/>
    <property type="match status" value="1"/>
</dbReference>
<dbReference type="InterPro" id="IPR019680">
    <property type="entry name" value="Mediator_Med1"/>
</dbReference>
<organism evidence="12">
    <name type="scientific">Culex pipiens</name>
    <name type="common">House mosquito</name>
    <dbReference type="NCBI Taxonomy" id="7175"/>
    <lineage>
        <taxon>Eukaryota</taxon>
        <taxon>Metazoa</taxon>
        <taxon>Ecdysozoa</taxon>
        <taxon>Arthropoda</taxon>
        <taxon>Hexapoda</taxon>
        <taxon>Insecta</taxon>
        <taxon>Pterygota</taxon>
        <taxon>Neoptera</taxon>
        <taxon>Endopterygota</taxon>
        <taxon>Diptera</taxon>
        <taxon>Nematocera</taxon>
        <taxon>Culicoidea</taxon>
        <taxon>Culicidae</taxon>
        <taxon>Culicinae</taxon>
        <taxon>Culicini</taxon>
        <taxon>Culex</taxon>
        <taxon>Culex</taxon>
    </lineage>
</organism>
<sequence length="427" mass="47631">MSTSSSGVMMHSANGKQQKVEQKVGGPTKMPNSAGTAGPGTAAGIGDKHESWQMELLMERLRSKAKSSHYKSFPEMSKTVRMSLLEKRYALDVVEKSNLQKTLDSMQYCIKVTSRQGLVERLDCLTRQLGLKLSEDTSGLFISSDMFYLEIILDQNGKVQDVKVHHECKMKQQSCSELVSCLQRGDFVDFTTQLEGLASIYQLNAEKKIKLNAFVALQALETDLYNLYSLSTQHFNDIHSLLLKSPLGVVQKRRGGHAMKLSYFVTPYDLLDLEARMMKPLNVDLILSEKIGCSVAVNLEASTANKLQIQPLLVQQGNSPVYSPIEKHNSTSLPATFVLKLNKPMALNVKMFKQIKIITGESSSGIIDFENSSSLIRLIVEYASTGAANNIAKGLFVTLPDQQHCYYMNENKNLEVLYNLHAYKIIN</sequence>
<dbReference type="AlphaFoldDB" id="A0A8D8BE51"/>
<comment type="function">
    <text evidence="9">Component of the Mediator complex, a coactivator involved in the regulated transcription of nearly all RNA polymerase II-dependent genes. Mediator functions as a bridge to convey information from gene-specific regulatory proteins to the basal RNA polymerase II transcription machinery. Mediator is recruited to promoters by direct interactions with regulatory proteins and serves as a scaffold for the assembly of a functional preinitiation complex with RNA polymerase II and the general transcription factors.</text>
</comment>
<evidence type="ECO:0000256" key="3">
    <source>
        <dbReference type="ARBA" id="ARBA00020612"/>
    </source>
</evidence>
<dbReference type="PANTHER" id="PTHR12881">
    <property type="entry name" value="MEDIATOR OF RNA POLYMERASE II TRANSCRIPTION SUBUNIT 1"/>
    <property type="match status" value="1"/>
</dbReference>
<evidence type="ECO:0000256" key="4">
    <source>
        <dbReference type="ARBA" id="ARBA00023015"/>
    </source>
</evidence>
<dbReference type="GO" id="GO:0045944">
    <property type="term" value="P:positive regulation of transcription by RNA polymerase II"/>
    <property type="evidence" value="ECO:0007669"/>
    <property type="project" value="UniProtKB-ARBA"/>
</dbReference>
<evidence type="ECO:0000256" key="1">
    <source>
        <dbReference type="ARBA" id="ARBA00004123"/>
    </source>
</evidence>
<proteinExistence type="inferred from homology"/>
<evidence type="ECO:0000256" key="9">
    <source>
        <dbReference type="RuleBase" id="RU364059"/>
    </source>
</evidence>
<protein>
    <recommendedName>
        <fullName evidence="3 9">Mediator of RNA polymerase II transcription subunit 1</fullName>
    </recommendedName>
    <alternativeName>
        <fullName evidence="8 9">Mediator complex subunit 1</fullName>
    </alternativeName>
</protein>
<comment type="similarity">
    <text evidence="2 9">Belongs to the Mediator complex subunit 1 family.</text>
</comment>
<reference evidence="12" key="1">
    <citation type="submission" date="2021-05" db="EMBL/GenBank/DDBJ databases">
        <authorList>
            <person name="Alioto T."/>
            <person name="Alioto T."/>
            <person name="Gomez Garrido J."/>
        </authorList>
    </citation>
    <scope>NUCLEOTIDE SEQUENCE</scope>
</reference>
<evidence type="ECO:0000256" key="7">
    <source>
        <dbReference type="ARBA" id="ARBA00023242"/>
    </source>
</evidence>
<accession>A0A8D8BE51</accession>
<comment type="subcellular location">
    <subcellularLocation>
        <location evidence="1 9">Nucleus</location>
    </subcellularLocation>
</comment>
<dbReference type="GO" id="GO:0016592">
    <property type="term" value="C:mediator complex"/>
    <property type="evidence" value="ECO:0007669"/>
    <property type="project" value="InterPro"/>
</dbReference>
<evidence type="ECO:0000256" key="8">
    <source>
        <dbReference type="ARBA" id="ARBA00031254"/>
    </source>
</evidence>
<evidence type="ECO:0000256" key="6">
    <source>
        <dbReference type="ARBA" id="ARBA00023163"/>
    </source>
</evidence>
<keyword evidence="5 9" id="KW-0010">Activator</keyword>
<dbReference type="InterPro" id="IPR051999">
    <property type="entry name" value="Mediator_complex_subunit_1"/>
</dbReference>
<dbReference type="EMBL" id="HBUE01068744">
    <property type="protein sequence ID" value="CAG6471787.1"/>
    <property type="molecule type" value="Transcribed_RNA"/>
</dbReference>
<feature type="domain" description="Mediator complex subunit Med1" evidence="11">
    <location>
        <begin position="100"/>
        <end position="363"/>
    </location>
</feature>
<evidence type="ECO:0000256" key="5">
    <source>
        <dbReference type="ARBA" id="ARBA00023159"/>
    </source>
</evidence>
<evidence type="ECO:0000256" key="2">
    <source>
        <dbReference type="ARBA" id="ARBA00006210"/>
    </source>
</evidence>
<evidence type="ECO:0000256" key="10">
    <source>
        <dbReference type="SAM" id="MobiDB-lite"/>
    </source>
</evidence>
<keyword evidence="7 9" id="KW-0539">Nucleus</keyword>
<evidence type="ECO:0000259" key="11">
    <source>
        <dbReference type="Pfam" id="PF10744"/>
    </source>
</evidence>
<dbReference type="Pfam" id="PF10744">
    <property type="entry name" value="Med1"/>
    <property type="match status" value="1"/>
</dbReference>
<feature type="region of interest" description="Disordered" evidence="10">
    <location>
        <begin position="1"/>
        <end position="42"/>
    </location>
</feature>
<name>A0A8D8BE51_CULPI</name>
<keyword evidence="6 9" id="KW-0804">Transcription</keyword>
<evidence type="ECO:0000313" key="12">
    <source>
        <dbReference type="EMBL" id="CAG6471787.1"/>
    </source>
</evidence>